<accession>A0A975BZ93</accession>
<sequence length="170" mass="18627">MATPEPTDLIATLNTICVRARGDRAQVAALAADAGFSPVPESMTPRLRNASERAGFMRTNATDISIVMTGQMTRRVGRDTVILDFCGVSARPTDHRALDRRLRDLMDFDAVNAGGFDAYAWLQTSEGRAPSRSLSDDQFVAMARTGQMRLVVLDRSGRGSTLMYMLPRVD</sequence>
<dbReference type="KEGG" id="bgoe:IFJ75_16095"/>
<keyword evidence="2" id="KW-1185">Reference proteome</keyword>
<proteinExistence type="predicted"/>
<gene>
    <name evidence="1" type="ORF">IFJ75_16095</name>
</gene>
<dbReference type="AlphaFoldDB" id="A0A975BZ93"/>
<evidence type="ECO:0000313" key="1">
    <source>
        <dbReference type="EMBL" id="QTC90738.1"/>
    </source>
</evidence>
<reference evidence="1" key="1">
    <citation type="submission" date="2020-09" db="EMBL/GenBank/DDBJ databases">
        <title>Brevundimonas sp. LVF2 isolated from a puddle in Goettingen, Germany.</title>
        <authorList>
            <person name="Friedrich I."/>
            <person name="Klassen A."/>
            <person name="Hannes N."/>
            <person name="Schneider D."/>
            <person name="Hertel R."/>
            <person name="Daniel R."/>
        </authorList>
    </citation>
    <scope>NUCLEOTIDE SEQUENCE</scope>
    <source>
        <strain evidence="1">LVF2</strain>
    </source>
</reference>
<name>A0A975BZ93_9CAUL</name>
<evidence type="ECO:0000313" key="2">
    <source>
        <dbReference type="Proteomes" id="UP000663918"/>
    </source>
</evidence>
<dbReference type="Proteomes" id="UP000663918">
    <property type="component" value="Chromosome"/>
</dbReference>
<organism evidence="1 2">
    <name type="scientific">Brevundimonas goettingensis</name>
    <dbReference type="NCBI Taxonomy" id="2774190"/>
    <lineage>
        <taxon>Bacteria</taxon>
        <taxon>Pseudomonadati</taxon>
        <taxon>Pseudomonadota</taxon>
        <taxon>Alphaproteobacteria</taxon>
        <taxon>Caulobacterales</taxon>
        <taxon>Caulobacteraceae</taxon>
        <taxon>Brevundimonas</taxon>
    </lineage>
</organism>
<protein>
    <submittedName>
        <fullName evidence="1">Uncharacterized protein</fullName>
    </submittedName>
</protein>
<dbReference type="EMBL" id="CP062222">
    <property type="protein sequence ID" value="QTC90738.1"/>
    <property type="molecule type" value="Genomic_DNA"/>
</dbReference>